<name>A0A934VEA3_9BACT</name>
<evidence type="ECO:0000313" key="13">
    <source>
        <dbReference type="EMBL" id="MBK1825841.1"/>
    </source>
</evidence>
<evidence type="ECO:0000256" key="4">
    <source>
        <dbReference type="ARBA" id="ARBA00022723"/>
    </source>
</evidence>
<feature type="transmembrane region" description="Helical" evidence="12">
    <location>
        <begin position="249"/>
        <end position="267"/>
    </location>
</feature>
<evidence type="ECO:0000256" key="12">
    <source>
        <dbReference type="SAM" id="Phobius"/>
    </source>
</evidence>
<keyword evidence="9 12" id="KW-0472">Membrane</keyword>
<feature type="transmembrane region" description="Helical" evidence="12">
    <location>
        <begin position="305"/>
        <end position="323"/>
    </location>
</feature>
<keyword evidence="4" id="KW-0479">Metal-binding</keyword>
<evidence type="ECO:0000256" key="9">
    <source>
        <dbReference type="ARBA" id="ARBA00023136"/>
    </source>
</evidence>
<keyword evidence="14" id="KW-1185">Reference proteome</keyword>
<feature type="transmembrane region" description="Helical" evidence="12">
    <location>
        <begin position="95"/>
        <end position="117"/>
    </location>
</feature>
<evidence type="ECO:0000256" key="11">
    <source>
        <dbReference type="ARBA" id="ARBA00023444"/>
    </source>
</evidence>
<keyword evidence="8" id="KW-0350">Heme biosynthesis</keyword>
<proteinExistence type="predicted"/>
<sequence length="338" mass="37203">MNRFQKLAAAALVSVLILIFVGAIVRVTGAGLGCPDWPKCWGCLIPPWKVEQVDISKIDLDKFQQKYKRMGGDVSMLTEEKILESFNPRHVWTEFINRLFSLPVGLFSVATMIAAFGRPRDQRIVWWTSLLSLLLVLINAWMGARVVYSGLSPGVLTTHMALAMLLICLLSFTVWRGRQNPASLPIRPGQSGKIRTAVVVLLLLVVAEGIMGTQIREMTDEMAKSHDGEPREQWISELEQSGLYLAHRSFSWAILVVTVLAYAWTRAVTGGRPGAAAKVVLAMVLVQMVLGVVMAQIHIYAAVQVLHVGLAAVLLSGVVFWLCQTVRIGSQNAHTVGH</sequence>
<evidence type="ECO:0000256" key="2">
    <source>
        <dbReference type="ARBA" id="ARBA00022475"/>
    </source>
</evidence>
<dbReference type="GO" id="GO:0016491">
    <property type="term" value="F:oxidoreductase activity"/>
    <property type="evidence" value="ECO:0007669"/>
    <property type="project" value="UniProtKB-KW"/>
</dbReference>
<dbReference type="GO" id="GO:0046872">
    <property type="term" value="F:metal ion binding"/>
    <property type="evidence" value="ECO:0007669"/>
    <property type="project" value="UniProtKB-KW"/>
</dbReference>
<accession>A0A934VEA3</accession>
<dbReference type="PANTHER" id="PTHR35457">
    <property type="entry name" value="HEME A SYNTHASE"/>
    <property type="match status" value="1"/>
</dbReference>
<evidence type="ECO:0000256" key="8">
    <source>
        <dbReference type="ARBA" id="ARBA00023133"/>
    </source>
</evidence>
<keyword evidence="10" id="KW-1015">Disulfide bond</keyword>
<dbReference type="RefSeq" id="WP_200275919.1">
    <property type="nucleotide sequence ID" value="NZ_JAENII010000002.1"/>
</dbReference>
<feature type="transmembrane region" description="Helical" evidence="12">
    <location>
        <begin position="156"/>
        <end position="175"/>
    </location>
</feature>
<keyword evidence="7" id="KW-0408">Iron</keyword>
<keyword evidence="6" id="KW-0560">Oxidoreductase</keyword>
<dbReference type="PANTHER" id="PTHR35457:SF1">
    <property type="entry name" value="HEME A SYNTHASE"/>
    <property type="match status" value="1"/>
</dbReference>
<feature type="transmembrane region" description="Helical" evidence="12">
    <location>
        <begin position="279"/>
        <end position="299"/>
    </location>
</feature>
<dbReference type="InterPro" id="IPR050450">
    <property type="entry name" value="COX15/CtaA_HemeA_synthase"/>
</dbReference>
<comment type="subcellular location">
    <subcellularLocation>
        <location evidence="1">Membrane</location>
        <topology evidence="1">Multi-pass membrane protein</topology>
    </subcellularLocation>
</comment>
<reference evidence="13" key="1">
    <citation type="submission" date="2021-01" db="EMBL/GenBank/DDBJ databases">
        <title>Modified the classification status of verrucomicrobia.</title>
        <authorList>
            <person name="Feng X."/>
        </authorList>
    </citation>
    <scope>NUCLEOTIDE SEQUENCE</scope>
    <source>
        <strain evidence="13">KCTC 22201</strain>
    </source>
</reference>
<comment type="pathway">
    <text evidence="11">Porphyrin-containing compound metabolism.</text>
</comment>
<dbReference type="AlphaFoldDB" id="A0A934VEA3"/>
<dbReference type="GO" id="GO:0006784">
    <property type="term" value="P:heme A biosynthetic process"/>
    <property type="evidence" value="ECO:0007669"/>
    <property type="project" value="InterPro"/>
</dbReference>
<dbReference type="EMBL" id="JAENII010000002">
    <property type="protein sequence ID" value="MBK1825841.1"/>
    <property type="molecule type" value="Genomic_DNA"/>
</dbReference>
<dbReference type="InterPro" id="IPR003780">
    <property type="entry name" value="COX15/CtaA_fam"/>
</dbReference>
<evidence type="ECO:0000256" key="7">
    <source>
        <dbReference type="ARBA" id="ARBA00023004"/>
    </source>
</evidence>
<feature type="transmembrane region" description="Helical" evidence="12">
    <location>
        <begin position="196"/>
        <end position="215"/>
    </location>
</feature>
<evidence type="ECO:0000313" key="14">
    <source>
        <dbReference type="Proteomes" id="UP000658278"/>
    </source>
</evidence>
<evidence type="ECO:0000256" key="6">
    <source>
        <dbReference type="ARBA" id="ARBA00023002"/>
    </source>
</evidence>
<comment type="caution">
    <text evidence="13">The sequence shown here is derived from an EMBL/GenBank/DDBJ whole genome shotgun (WGS) entry which is preliminary data.</text>
</comment>
<dbReference type="GO" id="GO:0016020">
    <property type="term" value="C:membrane"/>
    <property type="evidence" value="ECO:0007669"/>
    <property type="project" value="UniProtKB-SubCell"/>
</dbReference>
<keyword evidence="3 12" id="KW-0812">Transmembrane</keyword>
<evidence type="ECO:0000256" key="3">
    <source>
        <dbReference type="ARBA" id="ARBA00022692"/>
    </source>
</evidence>
<dbReference type="Proteomes" id="UP000658278">
    <property type="component" value="Unassembled WGS sequence"/>
</dbReference>
<feature type="transmembrane region" description="Helical" evidence="12">
    <location>
        <begin position="124"/>
        <end position="144"/>
    </location>
</feature>
<protein>
    <submittedName>
        <fullName evidence="13">COX15/CtaA family protein</fullName>
    </submittedName>
</protein>
<dbReference type="Pfam" id="PF02628">
    <property type="entry name" value="COX15-CtaA"/>
    <property type="match status" value="1"/>
</dbReference>
<evidence type="ECO:0000256" key="5">
    <source>
        <dbReference type="ARBA" id="ARBA00022989"/>
    </source>
</evidence>
<keyword evidence="5 12" id="KW-1133">Transmembrane helix</keyword>
<evidence type="ECO:0000256" key="1">
    <source>
        <dbReference type="ARBA" id="ARBA00004141"/>
    </source>
</evidence>
<organism evidence="13 14">
    <name type="scientific">Haloferula rosea</name>
    <dbReference type="NCBI Taxonomy" id="490093"/>
    <lineage>
        <taxon>Bacteria</taxon>
        <taxon>Pseudomonadati</taxon>
        <taxon>Verrucomicrobiota</taxon>
        <taxon>Verrucomicrobiia</taxon>
        <taxon>Verrucomicrobiales</taxon>
        <taxon>Verrucomicrobiaceae</taxon>
        <taxon>Haloferula</taxon>
    </lineage>
</organism>
<keyword evidence="2" id="KW-1003">Cell membrane</keyword>
<evidence type="ECO:0000256" key="10">
    <source>
        <dbReference type="ARBA" id="ARBA00023157"/>
    </source>
</evidence>
<gene>
    <name evidence="13" type="ORF">JIN81_02325</name>
</gene>